<evidence type="ECO:0000259" key="1">
    <source>
        <dbReference type="Pfam" id="PF12680"/>
    </source>
</evidence>
<gene>
    <name evidence="2" type="ORF">SAMN05216272_10644</name>
</gene>
<organism evidence="2 3">
    <name type="scientific">Pseudomonas panipatensis</name>
    <dbReference type="NCBI Taxonomy" id="428992"/>
    <lineage>
        <taxon>Bacteria</taxon>
        <taxon>Pseudomonadati</taxon>
        <taxon>Pseudomonadota</taxon>
        <taxon>Gammaproteobacteria</taxon>
        <taxon>Pseudomonadales</taxon>
        <taxon>Pseudomonadaceae</taxon>
        <taxon>Pseudomonas</taxon>
    </lineage>
</organism>
<keyword evidence="3" id="KW-1185">Reference proteome</keyword>
<accession>A0A1G8I6K5</accession>
<reference evidence="3" key="1">
    <citation type="submission" date="2016-10" db="EMBL/GenBank/DDBJ databases">
        <authorList>
            <person name="Varghese N."/>
            <person name="Submissions S."/>
        </authorList>
    </citation>
    <scope>NUCLEOTIDE SEQUENCE [LARGE SCALE GENOMIC DNA]</scope>
    <source>
        <strain evidence="3">CCM 7469</strain>
    </source>
</reference>
<dbReference type="SUPFAM" id="SSF54427">
    <property type="entry name" value="NTF2-like"/>
    <property type="match status" value="1"/>
</dbReference>
<proteinExistence type="predicted"/>
<evidence type="ECO:0000313" key="2">
    <source>
        <dbReference type="EMBL" id="SDI14220.1"/>
    </source>
</evidence>
<dbReference type="STRING" id="428992.SAMN05216272_10644"/>
<protein>
    <submittedName>
        <fullName evidence="2">SnoaL-like domain-containing protein</fullName>
    </submittedName>
</protein>
<dbReference type="OrthoDB" id="1115105at2"/>
<dbReference type="Pfam" id="PF12680">
    <property type="entry name" value="SnoaL_2"/>
    <property type="match status" value="1"/>
</dbReference>
<name>A0A1G8I6K5_9PSED</name>
<dbReference type="InterPro" id="IPR032710">
    <property type="entry name" value="NTF2-like_dom_sf"/>
</dbReference>
<evidence type="ECO:0000313" key="3">
    <source>
        <dbReference type="Proteomes" id="UP000199636"/>
    </source>
</evidence>
<sequence length="140" mass="16162">MSAFLQRFAQGFAGLDSEHLDALAELYSPDVQFRDPLHHVQGLPALRAYFTELYKQVGALRVDVHGFDEVGEGCGYLRWTLHFRHPRLRGGAPISVDGCSYLRWRERVYLHHDYFDAGALLYEHLPLLGRLIAWLKRRLA</sequence>
<dbReference type="Proteomes" id="UP000199636">
    <property type="component" value="Unassembled WGS sequence"/>
</dbReference>
<dbReference type="RefSeq" id="WP_090263461.1">
    <property type="nucleotide sequence ID" value="NZ_FNDS01000006.1"/>
</dbReference>
<dbReference type="EMBL" id="FNDS01000006">
    <property type="protein sequence ID" value="SDI14220.1"/>
    <property type="molecule type" value="Genomic_DNA"/>
</dbReference>
<dbReference type="AlphaFoldDB" id="A0A1G8I6K5"/>
<feature type="domain" description="SnoaL-like" evidence="1">
    <location>
        <begin position="12"/>
        <end position="105"/>
    </location>
</feature>
<dbReference type="InterPro" id="IPR037401">
    <property type="entry name" value="SnoaL-like"/>
</dbReference>
<dbReference type="Gene3D" id="3.10.450.50">
    <property type="match status" value="1"/>
</dbReference>